<feature type="domain" description="3-dehydroquinate synthase N-terminal" evidence="19">
    <location>
        <begin position="67"/>
        <end position="179"/>
    </location>
</feature>
<evidence type="ECO:0000256" key="9">
    <source>
        <dbReference type="ARBA" id="ARBA00022490"/>
    </source>
</evidence>
<keyword evidence="15 18" id="KW-0057">Aromatic amino acid biosynthesis</keyword>
<keyword evidence="11 18" id="KW-0479">Metal-binding</keyword>
<evidence type="ECO:0000256" key="13">
    <source>
        <dbReference type="ARBA" id="ARBA00022833"/>
    </source>
</evidence>
<evidence type="ECO:0000256" key="7">
    <source>
        <dbReference type="ARBA" id="ARBA00013031"/>
    </source>
</evidence>
<evidence type="ECO:0000256" key="17">
    <source>
        <dbReference type="ARBA" id="ARBA00023285"/>
    </source>
</evidence>
<dbReference type="EMBL" id="LN774881">
    <property type="protein sequence ID" value="CEN32025.1"/>
    <property type="molecule type" value="Genomic_DNA"/>
</dbReference>
<feature type="binding site" evidence="18">
    <location>
        <position position="266"/>
    </location>
    <ligand>
        <name>Zn(2+)</name>
        <dbReference type="ChEBI" id="CHEBI:29105"/>
    </ligand>
</feature>
<evidence type="ECO:0000313" key="21">
    <source>
        <dbReference type="EMBL" id="CEN32025.1"/>
    </source>
</evidence>
<evidence type="ECO:0000256" key="3">
    <source>
        <dbReference type="ARBA" id="ARBA00003485"/>
    </source>
</evidence>
<dbReference type="PATRIC" id="fig|1594731.3.peg.59"/>
<comment type="cofactor">
    <cofactor evidence="2 18">
        <name>NAD(+)</name>
        <dbReference type="ChEBI" id="CHEBI:57540"/>
    </cofactor>
</comment>
<feature type="binding site" evidence="18">
    <location>
        <position position="184"/>
    </location>
    <ligand>
        <name>Zn(2+)</name>
        <dbReference type="ChEBI" id="CHEBI:29105"/>
    </ligand>
</feature>
<evidence type="ECO:0000256" key="4">
    <source>
        <dbReference type="ARBA" id="ARBA00004496"/>
    </source>
</evidence>
<evidence type="ECO:0000256" key="5">
    <source>
        <dbReference type="ARBA" id="ARBA00004661"/>
    </source>
</evidence>
<dbReference type="GO" id="GO:0005737">
    <property type="term" value="C:cytoplasm"/>
    <property type="evidence" value="ECO:0007669"/>
    <property type="project" value="UniProtKB-SubCell"/>
</dbReference>
<dbReference type="PIRSF" id="PIRSF001455">
    <property type="entry name" value="DHQ_synth"/>
    <property type="match status" value="1"/>
</dbReference>
<dbReference type="KEGG" id="wca:WEOB_066"/>
<evidence type="ECO:0000256" key="10">
    <source>
        <dbReference type="ARBA" id="ARBA00022605"/>
    </source>
</evidence>
<gene>
    <name evidence="18 21" type="primary">aroB</name>
    <name evidence="21" type="ORF">WEOB_066</name>
</gene>
<feature type="binding site" evidence="18">
    <location>
        <begin position="71"/>
        <end position="76"/>
    </location>
    <ligand>
        <name>NAD(+)</name>
        <dbReference type="ChEBI" id="CHEBI:57540"/>
    </ligand>
</feature>
<dbReference type="InterPro" id="IPR016037">
    <property type="entry name" value="DHQ_synth_AroB"/>
</dbReference>
<feature type="binding site" evidence="18">
    <location>
        <position position="248"/>
    </location>
    <ligand>
        <name>Zn(2+)</name>
        <dbReference type="ChEBI" id="CHEBI:29105"/>
    </ligand>
</feature>
<dbReference type="Proteomes" id="UP000242753">
    <property type="component" value="Chromosome I"/>
</dbReference>
<protein>
    <recommendedName>
        <fullName evidence="8 18">3-dehydroquinate synthase</fullName>
        <shortName evidence="18">DHQS</shortName>
        <ecNumber evidence="7 18">4.2.3.4</ecNumber>
    </recommendedName>
</protein>
<evidence type="ECO:0000256" key="6">
    <source>
        <dbReference type="ARBA" id="ARBA00005412"/>
    </source>
</evidence>
<dbReference type="EC" id="4.2.3.4" evidence="7 18"/>
<keyword evidence="13 18" id="KW-0862">Zinc</keyword>
<keyword evidence="22" id="KW-1185">Reference proteome</keyword>
<dbReference type="PANTHER" id="PTHR43622">
    <property type="entry name" value="3-DEHYDROQUINATE SYNTHASE"/>
    <property type="match status" value="1"/>
</dbReference>
<dbReference type="InterPro" id="IPR030963">
    <property type="entry name" value="DHQ_synth_fam"/>
</dbReference>
<feature type="binding site" evidence="18">
    <location>
        <begin position="169"/>
        <end position="172"/>
    </location>
    <ligand>
        <name>NAD(+)</name>
        <dbReference type="ChEBI" id="CHEBI:57540"/>
    </ligand>
</feature>
<dbReference type="Gene3D" id="1.20.1090.10">
    <property type="entry name" value="Dehydroquinate synthase-like - alpha domain"/>
    <property type="match status" value="1"/>
</dbReference>
<dbReference type="GO" id="GO:0009423">
    <property type="term" value="P:chorismate biosynthetic process"/>
    <property type="evidence" value="ECO:0007669"/>
    <property type="project" value="UniProtKB-UniRule"/>
</dbReference>
<evidence type="ECO:0000256" key="15">
    <source>
        <dbReference type="ARBA" id="ARBA00023141"/>
    </source>
</evidence>
<evidence type="ECO:0000256" key="2">
    <source>
        <dbReference type="ARBA" id="ARBA00001911"/>
    </source>
</evidence>
<evidence type="ECO:0000259" key="19">
    <source>
        <dbReference type="Pfam" id="PF01761"/>
    </source>
</evidence>
<keyword evidence="17 18" id="KW-0170">Cobalt</keyword>
<dbReference type="PANTHER" id="PTHR43622:SF7">
    <property type="entry name" value="3-DEHYDROQUINATE SYNTHASE, CHLOROPLASTIC"/>
    <property type="match status" value="1"/>
</dbReference>
<comment type="similarity">
    <text evidence="6 18">Belongs to the sugar phosphate cyclases superfamily. Dehydroquinate synthase family.</text>
</comment>
<evidence type="ECO:0000256" key="8">
    <source>
        <dbReference type="ARBA" id="ARBA00017684"/>
    </source>
</evidence>
<dbReference type="CDD" id="cd08195">
    <property type="entry name" value="DHQS"/>
    <property type="match status" value="1"/>
</dbReference>
<dbReference type="InterPro" id="IPR050071">
    <property type="entry name" value="Dehydroquinate_synthase"/>
</dbReference>
<feature type="binding site" evidence="18">
    <location>
        <position position="142"/>
    </location>
    <ligand>
        <name>NAD(+)</name>
        <dbReference type="ChEBI" id="CHEBI:57540"/>
    </ligand>
</feature>
<comment type="subcellular location">
    <subcellularLocation>
        <location evidence="4 18">Cytoplasm</location>
    </subcellularLocation>
</comment>
<name>A0A0H5BWG4_9ENTR</name>
<dbReference type="FunFam" id="3.40.50.1970:FF:000001">
    <property type="entry name" value="3-dehydroquinate synthase"/>
    <property type="match status" value="1"/>
</dbReference>
<dbReference type="STRING" id="1594731.WEOB_066"/>
<evidence type="ECO:0000256" key="1">
    <source>
        <dbReference type="ARBA" id="ARBA00001393"/>
    </source>
</evidence>
<comment type="cofactor">
    <cofactor evidence="18">
        <name>Co(2+)</name>
        <dbReference type="ChEBI" id="CHEBI:48828"/>
    </cofactor>
    <cofactor evidence="18">
        <name>Zn(2+)</name>
        <dbReference type="ChEBI" id="CHEBI:29105"/>
    </cofactor>
    <text evidence="18">Binds 1 divalent metal cation per subunit. Can use either Co(2+) or Zn(2+).</text>
</comment>
<accession>A0A0H5BWG4</accession>
<dbReference type="NCBIfam" id="TIGR01357">
    <property type="entry name" value="aroB"/>
    <property type="match status" value="1"/>
</dbReference>
<dbReference type="RefSeq" id="WP_281263930.1">
    <property type="nucleotide sequence ID" value="NZ_LN774881.1"/>
</dbReference>
<feature type="binding site" evidence="18">
    <location>
        <position position="151"/>
    </location>
    <ligand>
        <name>NAD(+)</name>
        <dbReference type="ChEBI" id="CHEBI:57540"/>
    </ligand>
</feature>
<evidence type="ECO:0000313" key="22">
    <source>
        <dbReference type="Proteomes" id="UP000242753"/>
    </source>
</evidence>
<feature type="domain" description="3-dehydroquinate synthase C-terminal" evidence="20">
    <location>
        <begin position="181"/>
        <end position="327"/>
    </location>
</feature>
<sequence length="367" mass="41370">MEKVIVRLKKYSYPIIITSGLFNNLEVFKSLVCGDQVMIVTNDCISKLYLDILKTQLIKFGVKVDQIILPDGEKYKSLETLERVIYALLINNHGRDTVVIALGGGVIGDLAGFAASVYQRGIRFIQIPTTLLSQVDASIGGKTAVNHVLGKNMIGTFYQPSSVIIDIDCLKTLPEREFSAGLAEIIKYAIIFDSCFFNWLEDNLEELFLLKYKAISYCIRRCCELKSDVVVADEYERNDKRVLLNFGHTYGHAIEAYTGYDGSWLHGEAVSAGMMMAICSAIILKIFNKKDAVKVKKLLLRARLPIFGPKNMDKKDYLFYMMKDKKNISNKMRLVLPVSLGEAKIFSDITDDLILSSIQNCRSLFLF</sequence>
<dbReference type="GO" id="GO:0008652">
    <property type="term" value="P:amino acid biosynthetic process"/>
    <property type="evidence" value="ECO:0007669"/>
    <property type="project" value="UniProtKB-KW"/>
</dbReference>
<reference evidence="22" key="1">
    <citation type="submission" date="2015-01" db="EMBL/GenBank/DDBJ databases">
        <authorList>
            <person name="Manzano-Marin A."/>
            <person name="Manzano-Marin A."/>
        </authorList>
    </citation>
    <scope>NUCLEOTIDE SEQUENCE [LARGE SCALE GENOMIC DNA]</scope>
    <source>
        <strain evidence="22">obscurior</strain>
    </source>
</reference>
<keyword evidence="14 18" id="KW-0520">NAD</keyword>
<dbReference type="SUPFAM" id="SSF56796">
    <property type="entry name" value="Dehydroquinate synthase-like"/>
    <property type="match status" value="1"/>
</dbReference>
<dbReference type="InterPro" id="IPR030960">
    <property type="entry name" value="DHQS/DOIS_N"/>
</dbReference>
<dbReference type="AlphaFoldDB" id="A0A0H5BWG4"/>
<evidence type="ECO:0000256" key="11">
    <source>
        <dbReference type="ARBA" id="ARBA00022723"/>
    </source>
</evidence>
<keyword evidence="10 18" id="KW-0028">Amino-acid biosynthesis</keyword>
<dbReference type="Gene3D" id="3.40.50.1970">
    <property type="match status" value="1"/>
</dbReference>
<keyword evidence="16 18" id="KW-0456">Lyase</keyword>
<comment type="function">
    <text evidence="3 18">Catalyzes the conversion of 3-deoxy-D-arabino-heptulosonate 7-phosphate (DAHP) to dehydroquinate (DHQ).</text>
</comment>
<organism evidence="21 22">
    <name type="scientific">Candidatus Westeberhardia cardiocondylae</name>
    <dbReference type="NCBI Taxonomy" id="1594731"/>
    <lineage>
        <taxon>Bacteria</taxon>
        <taxon>Pseudomonadati</taxon>
        <taxon>Pseudomonadota</taxon>
        <taxon>Gammaproteobacteria</taxon>
        <taxon>Enterobacterales</taxon>
        <taxon>Enterobacteriaceae</taxon>
        <taxon>ant endosymbionts</taxon>
        <taxon>Candidatus Westeberhardia</taxon>
    </lineage>
</organism>
<dbReference type="InterPro" id="IPR056179">
    <property type="entry name" value="DHQS_C"/>
</dbReference>
<evidence type="ECO:0000259" key="20">
    <source>
        <dbReference type="Pfam" id="PF24621"/>
    </source>
</evidence>
<dbReference type="GO" id="GO:0003856">
    <property type="term" value="F:3-dehydroquinate synthase activity"/>
    <property type="evidence" value="ECO:0007669"/>
    <property type="project" value="UniProtKB-UniRule"/>
</dbReference>
<dbReference type="GO" id="GO:0000166">
    <property type="term" value="F:nucleotide binding"/>
    <property type="evidence" value="ECO:0007669"/>
    <property type="project" value="UniProtKB-KW"/>
</dbReference>
<comment type="catalytic activity">
    <reaction evidence="1 18">
        <text>7-phospho-2-dehydro-3-deoxy-D-arabino-heptonate = 3-dehydroquinate + phosphate</text>
        <dbReference type="Rhea" id="RHEA:21968"/>
        <dbReference type="ChEBI" id="CHEBI:32364"/>
        <dbReference type="ChEBI" id="CHEBI:43474"/>
        <dbReference type="ChEBI" id="CHEBI:58394"/>
        <dbReference type="EC" id="4.2.3.4"/>
    </reaction>
</comment>
<comment type="pathway">
    <text evidence="5 18">Metabolic intermediate biosynthesis; chorismate biosynthesis; chorismate from D-erythrose 4-phosphate and phosphoenolpyruvate: step 2/7.</text>
</comment>
<evidence type="ECO:0000256" key="16">
    <source>
        <dbReference type="ARBA" id="ARBA00023239"/>
    </source>
</evidence>
<dbReference type="Pfam" id="PF01761">
    <property type="entry name" value="DHQ_synthase"/>
    <property type="match status" value="1"/>
</dbReference>
<feature type="binding site" evidence="18">
    <location>
        <begin position="129"/>
        <end position="130"/>
    </location>
    <ligand>
        <name>NAD(+)</name>
        <dbReference type="ChEBI" id="CHEBI:57540"/>
    </ligand>
</feature>
<dbReference type="GO" id="GO:0046872">
    <property type="term" value="F:metal ion binding"/>
    <property type="evidence" value="ECO:0007669"/>
    <property type="project" value="UniProtKB-KW"/>
</dbReference>
<keyword evidence="12 18" id="KW-0547">Nucleotide-binding</keyword>
<dbReference type="GO" id="GO:0009073">
    <property type="term" value="P:aromatic amino acid family biosynthetic process"/>
    <property type="evidence" value="ECO:0007669"/>
    <property type="project" value="UniProtKB-KW"/>
</dbReference>
<evidence type="ECO:0000256" key="14">
    <source>
        <dbReference type="ARBA" id="ARBA00023027"/>
    </source>
</evidence>
<proteinExistence type="inferred from homology"/>
<feature type="binding site" evidence="18">
    <location>
        <begin position="105"/>
        <end position="109"/>
    </location>
    <ligand>
        <name>NAD(+)</name>
        <dbReference type="ChEBI" id="CHEBI:57540"/>
    </ligand>
</feature>
<keyword evidence="9 18" id="KW-0963">Cytoplasm</keyword>
<dbReference type="HAMAP" id="MF_00110">
    <property type="entry name" value="DHQ_synthase"/>
    <property type="match status" value="1"/>
</dbReference>
<evidence type="ECO:0000256" key="18">
    <source>
        <dbReference type="HAMAP-Rule" id="MF_00110"/>
    </source>
</evidence>
<dbReference type="Pfam" id="PF24621">
    <property type="entry name" value="DHQS_C"/>
    <property type="match status" value="1"/>
</dbReference>
<dbReference type="UniPathway" id="UPA00053">
    <property type="reaction ID" value="UER00085"/>
</dbReference>
<evidence type="ECO:0000256" key="12">
    <source>
        <dbReference type="ARBA" id="ARBA00022741"/>
    </source>
</evidence>